<sequence>MKFDHNQICTRNNEIEVGKQYIYRESLPTIIAEVKIVSDDSDEEFIRFTVETIKSRGNFPKIGEQFSISAKRGHYAYAGMWRLEDSGTYLT</sequence>
<dbReference type="EMBL" id="BARU01030483">
    <property type="protein sequence ID" value="GAH63854.1"/>
    <property type="molecule type" value="Genomic_DNA"/>
</dbReference>
<comment type="caution">
    <text evidence="1">The sequence shown here is derived from an EMBL/GenBank/DDBJ whole genome shotgun (WGS) entry which is preliminary data.</text>
</comment>
<reference evidence="1" key="1">
    <citation type="journal article" date="2014" name="Front. Microbiol.">
        <title>High frequency of phylogenetically diverse reductive dehalogenase-homologous genes in deep subseafloor sedimentary metagenomes.</title>
        <authorList>
            <person name="Kawai M."/>
            <person name="Futagami T."/>
            <person name="Toyoda A."/>
            <person name="Takaki Y."/>
            <person name="Nishi S."/>
            <person name="Hori S."/>
            <person name="Arai W."/>
            <person name="Tsubouchi T."/>
            <person name="Morono Y."/>
            <person name="Uchiyama I."/>
            <person name="Ito T."/>
            <person name="Fujiyama A."/>
            <person name="Inagaki F."/>
            <person name="Takami H."/>
        </authorList>
    </citation>
    <scope>NUCLEOTIDE SEQUENCE</scope>
    <source>
        <strain evidence="1">Expedition CK06-06</strain>
    </source>
</reference>
<proteinExistence type="predicted"/>
<name>X1ICK5_9ZZZZ</name>
<accession>X1ICK5</accession>
<organism evidence="1">
    <name type="scientific">marine sediment metagenome</name>
    <dbReference type="NCBI Taxonomy" id="412755"/>
    <lineage>
        <taxon>unclassified sequences</taxon>
        <taxon>metagenomes</taxon>
        <taxon>ecological metagenomes</taxon>
    </lineage>
</organism>
<gene>
    <name evidence="1" type="ORF">S03H2_48357</name>
</gene>
<protein>
    <submittedName>
        <fullName evidence="1">Uncharacterized protein</fullName>
    </submittedName>
</protein>
<dbReference type="AlphaFoldDB" id="X1ICK5"/>
<evidence type="ECO:0000313" key="1">
    <source>
        <dbReference type="EMBL" id="GAH63854.1"/>
    </source>
</evidence>